<evidence type="ECO:0000313" key="5">
    <source>
        <dbReference type="EMBL" id="KYG76102.1"/>
    </source>
</evidence>
<dbReference type="OrthoDB" id="9778208at2"/>
<evidence type="ECO:0000256" key="2">
    <source>
        <dbReference type="ARBA" id="ARBA00022603"/>
    </source>
</evidence>
<dbReference type="EMBL" id="LRPC01000012">
    <property type="protein sequence ID" value="KYG76102.1"/>
    <property type="molecule type" value="Genomic_DNA"/>
</dbReference>
<dbReference type="PROSITE" id="PS51585">
    <property type="entry name" value="SAM_MT_TPMT"/>
    <property type="match status" value="1"/>
</dbReference>
<dbReference type="Gene3D" id="3.40.50.150">
    <property type="entry name" value="Vaccinia Virus protein VP39"/>
    <property type="match status" value="1"/>
</dbReference>
<dbReference type="CDD" id="cd02440">
    <property type="entry name" value="AdoMet_MTases"/>
    <property type="match status" value="1"/>
</dbReference>
<dbReference type="Proteomes" id="UP000075606">
    <property type="component" value="Unassembled WGS sequence"/>
</dbReference>
<evidence type="ECO:0000256" key="4">
    <source>
        <dbReference type="ARBA" id="ARBA00022691"/>
    </source>
</evidence>
<protein>
    <submittedName>
        <fullName evidence="5">SAM-dependent methyltransferase</fullName>
    </submittedName>
</protein>
<evidence type="ECO:0000256" key="1">
    <source>
        <dbReference type="ARBA" id="ARBA00022553"/>
    </source>
</evidence>
<dbReference type="AlphaFoldDB" id="A0A150XBQ3"/>
<gene>
    <name evidence="5" type="ORF">AWW68_09810</name>
</gene>
<evidence type="ECO:0000313" key="6">
    <source>
        <dbReference type="Proteomes" id="UP000075606"/>
    </source>
</evidence>
<dbReference type="PANTHER" id="PTHR32183:SF11">
    <property type="entry name" value="THIOL METHYLTRANSFERASE 2-RELATED"/>
    <property type="match status" value="1"/>
</dbReference>
<proteinExistence type="predicted"/>
<organism evidence="5 6">
    <name type="scientific">Roseivirga spongicola</name>
    <dbReference type="NCBI Taxonomy" id="333140"/>
    <lineage>
        <taxon>Bacteria</taxon>
        <taxon>Pseudomonadati</taxon>
        <taxon>Bacteroidota</taxon>
        <taxon>Cytophagia</taxon>
        <taxon>Cytophagales</taxon>
        <taxon>Roseivirgaceae</taxon>
        <taxon>Roseivirga</taxon>
    </lineage>
</organism>
<name>A0A150XBQ3_9BACT</name>
<reference evidence="5 6" key="1">
    <citation type="submission" date="2016-01" db="EMBL/GenBank/DDBJ databases">
        <title>Genome sequencing of Roseivirga spongicola UST030701-084.</title>
        <authorList>
            <person name="Selvaratnam C."/>
            <person name="Thevarajoo S."/>
            <person name="Goh K.M."/>
            <person name="Ee R."/>
            <person name="Chan K.-G."/>
            <person name="Chong C.S."/>
        </authorList>
    </citation>
    <scope>NUCLEOTIDE SEQUENCE [LARGE SCALE GENOMIC DNA]</scope>
    <source>
        <strain evidence="5 6">UST030701-084</strain>
    </source>
</reference>
<evidence type="ECO:0000256" key="3">
    <source>
        <dbReference type="ARBA" id="ARBA00022679"/>
    </source>
</evidence>
<dbReference type="InterPro" id="IPR008854">
    <property type="entry name" value="TPMT"/>
</dbReference>
<keyword evidence="1" id="KW-0597">Phosphoprotein</keyword>
<dbReference type="InterPro" id="IPR029063">
    <property type="entry name" value="SAM-dependent_MTases_sf"/>
</dbReference>
<keyword evidence="3 5" id="KW-0808">Transferase</keyword>
<comment type="caution">
    <text evidence="5">The sequence shown here is derived from an EMBL/GenBank/DDBJ whole genome shotgun (WGS) entry which is preliminary data.</text>
</comment>
<sequence>MDDQIVLEENYWTERYGKGETGWDIGHVSTPIKEYVDQLEDKELKILIPGAGNAHEAEYLWNNGFKNVWVLDISKPPLKHLQERVPEFPSSQLIHADFFDHKGEYDLIIEQTFFCALPPRLRNDYLNKIAELLKPEGKLVGLLFQIPLNDNKPPFGGSREEYLNLFEKSFQNINMETAYNSIPPRQGSELFIKMFKV</sequence>
<dbReference type="GO" id="GO:0032259">
    <property type="term" value="P:methylation"/>
    <property type="evidence" value="ECO:0007669"/>
    <property type="project" value="UniProtKB-KW"/>
</dbReference>
<keyword evidence="6" id="KW-1185">Reference proteome</keyword>
<dbReference type="STRING" id="333140.AWW68_09810"/>
<dbReference type="Pfam" id="PF05724">
    <property type="entry name" value="TPMT"/>
    <property type="match status" value="1"/>
</dbReference>
<keyword evidence="4" id="KW-0949">S-adenosyl-L-methionine</keyword>
<keyword evidence="2 5" id="KW-0489">Methyltransferase</keyword>
<dbReference type="PANTHER" id="PTHR32183">
    <property type="match status" value="1"/>
</dbReference>
<dbReference type="SUPFAM" id="SSF53335">
    <property type="entry name" value="S-adenosyl-L-methionine-dependent methyltransferases"/>
    <property type="match status" value="1"/>
</dbReference>
<dbReference type="RefSeq" id="WP_068220606.1">
    <property type="nucleotide sequence ID" value="NZ_CP139724.1"/>
</dbReference>
<accession>A0A150XBQ3</accession>
<dbReference type="GO" id="GO:0008757">
    <property type="term" value="F:S-adenosylmethionine-dependent methyltransferase activity"/>
    <property type="evidence" value="ECO:0007669"/>
    <property type="project" value="InterPro"/>
</dbReference>